<dbReference type="AlphaFoldDB" id="A0AAQ4E978"/>
<evidence type="ECO:0000313" key="2">
    <source>
        <dbReference type="Proteomes" id="UP001321473"/>
    </source>
</evidence>
<dbReference type="Proteomes" id="UP001321473">
    <property type="component" value="Unassembled WGS sequence"/>
</dbReference>
<organism evidence="1 2">
    <name type="scientific">Amblyomma americanum</name>
    <name type="common">Lone star tick</name>
    <dbReference type="NCBI Taxonomy" id="6943"/>
    <lineage>
        <taxon>Eukaryota</taxon>
        <taxon>Metazoa</taxon>
        <taxon>Ecdysozoa</taxon>
        <taxon>Arthropoda</taxon>
        <taxon>Chelicerata</taxon>
        <taxon>Arachnida</taxon>
        <taxon>Acari</taxon>
        <taxon>Parasitiformes</taxon>
        <taxon>Ixodida</taxon>
        <taxon>Ixodoidea</taxon>
        <taxon>Ixodidae</taxon>
        <taxon>Amblyomminae</taxon>
        <taxon>Amblyomma</taxon>
    </lineage>
</organism>
<evidence type="ECO:0000313" key="1">
    <source>
        <dbReference type="EMBL" id="KAK8771311.1"/>
    </source>
</evidence>
<sequence>MSRRNNLRNLIRTIVREELRKFRSLRWVSSPLVCKKVQQASRALLWKHHVHRETTTY</sequence>
<dbReference type="EMBL" id="JARKHS020019915">
    <property type="protein sequence ID" value="KAK8771311.1"/>
    <property type="molecule type" value="Genomic_DNA"/>
</dbReference>
<name>A0AAQ4E978_AMBAM</name>
<feature type="non-terminal residue" evidence="1">
    <location>
        <position position="57"/>
    </location>
</feature>
<proteinExistence type="predicted"/>
<accession>A0AAQ4E978</accession>
<reference evidence="1 2" key="1">
    <citation type="journal article" date="2023" name="Arcadia Sci">
        <title>De novo assembly of a long-read Amblyomma americanum tick genome.</title>
        <authorList>
            <person name="Chou S."/>
            <person name="Poskanzer K.E."/>
            <person name="Rollins M."/>
            <person name="Thuy-Boun P.S."/>
        </authorList>
    </citation>
    <scope>NUCLEOTIDE SEQUENCE [LARGE SCALE GENOMIC DNA]</scope>
    <source>
        <strain evidence="1">F_SG_1</strain>
        <tissue evidence="1">Salivary glands</tissue>
    </source>
</reference>
<comment type="caution">
    <text evidence="1">The sequence shown here is derived from an EMBL/GenBank/DDBJ whole genome shotgun (WGS) entry which is preliminary data.</text>
</comment>
<protein>
    <submittedName>
        <fullName evidence="1">Uncharacterized protein</fullName>
    </submittedName>
</protein>
<keyword evidence="2" id="KW-1185">Reference proteome</keyword>
<gene>
    <name evidence="1" type="ORF">V5799_025445</name>
</gene>